<reference evidence="2" key="1">
    <citation type="journal article" date="2015" name="PLoS ONE">
        <title>Comprehensive Evaluation of Toxoplasma gondii VEG and Neospora caninum LIV Genomes with Tachyzoite Stage Transcriptome and Proteome Defines Novel Transcript Features.</title>
        <authorList>
            <person name="Ramaprasad A."/>
            <person name="Mourier T."/>
            <person name="Naeem R."/>
            <person name="Malas T.B."/>
            <person name="Moussa E."/>
            <person name="Panigrahi A."/>
            <person name="Vermont S.J."/>
            <person name="Otto T.D."/>
            <person name="Wastling J."/>
            <person name="Pain A."/>
        </authorList>
    </citation>
    <scope>NUCLEOTIDE SEQUENCE</scope>
    <source>
        <strain evidence="2">Liverpool</strain>
    </source>
</reference>
<feature type="region of interest" description="Disordered" evidence="1">
    <location>
        <begin position="1"/>
        <end position="122"/>
    </location>
</feature>
<feature type="compositionally biased region" description="Polar residues" evidence="1">
    <location>
        <begin position="84"/>
        <end position="98"/>
    </location>
</feature>
<proteinExistence type="predicted"/>
<dbReference type="EMBL" id="LN714484">
    <property type="protein sequence ID" value="CEL68271.1"/>
    <property type="molecule type" value="Genomic_DNA"/>
</dbReference>
<sequence>MWMLNDDNPDLSMLELMSGRFGEPETDPDGPTDRGDATEATASATETRKPLDTKTTSIFGTDDRAMRTNRSGGAVMERVGSAHRMSSASKLGGQSSENTRPRESRSHRESGKAHRIPNSPNPDTMVEVGMHGAELPFSSPLSSSRCSTTSLCNQAPEGRIQDAPATAPRSRATRGVRPQKPYGRKNFRTAHVRPAAGQLAGSRSPDLSRSAMPNCSNRASPVNRHRSSNRALGEAESVNFIRIQPPPPPSPPVVPDTVIGGCTGTRGPILGLAEKRSPQTTYTPVLERTGTAGRQCNMAPSTAASVVASGGGGTCKFSTARPDQMRMAFGSEAAKASRLNAEPGPNAPPNHGSEWRQQNRTQLENVFCDVLPGKGDAAFSPVFNDRVRGTPRRRAGKPRYRGAASFRNYVDASVIPRERAETRTWRRTSFVKETPIRHDQSDGIDCAPPRQLQMAASHSEGHPLAMAHLRWDNREKDSLQPRT</sequence>
<gene>
    <name evidence="2" type="ORF">BN1204_040435</name>
</gene>
<evidence type="ECO:0000313" key="2">
    <source>
        <dbReference type="EMBL" id="CEL68271.1"/>
    </source>
</evidence>
<organism evidence="2">
    <name type="scientific">Neospora caninum (strain Liverpool)</name>
    <dbReference type="NCBI Taxonomy" id="572307"/>
    <lineage>
        <taxon>Eukaryota</taxon>
        <taxon>Sar</taxon>
        <taxon>Alveolata</taxon>
        <taxon>Apicomplexa</taxon>
        <taxon>Conoidasida</taxon>
        <taxon>Coccidia</taxon>
        <taxon>Eucoccidiorida</taxon>
        <taxon>Eimeriorina</taxon>
        <taxon>Sarcocystidae</taxon>
        <taxon>Neospora</taxon>
    </lineage>
</organism>
<protein>
    <submittedName>
        <fullName evidence="2">Uncharacterized protein</fullName>
    </submittedName>
</protein>
<feature type="compositionally biased region" description="Polar residues" evidence="1">
    <location>
        <begin position="205"/>
        <end position="220"/>
    </location>
</feature>
<accession>A0A0F7UGZ3</accession>
<feature type="region of interest" description="Disordered" evidence="1">
    <location>
        <begin position="161"/>
        <end position="183"/>
    </location>
</feature>
<dbReference type="AlphaFoldDB" id="A0A0F7UGZ3"/>
<feature type="compositionally biased region" description="Basic and acidic residues" evidence="1">
    <location>
        <begin position="99"/>
        <end position="112"/>
    </location>
</feature>
<evidence type="ECO:0000256" key="1">
    <source>
        <dbReference type="SAM" id="MobiDB-lite"/>
    </source>
</evidence>
<feature type="region of interest" description="Disordered" evidence="1">
    <location>
        <begin position="196"/>
        <end position="227"/>
    </location>
</feature>
<name>A0A0F7UGZ3_NEOCL</name>